<gene>
    <name evidence="1" type="ORF">DFR59_103115</name>
</gene>
<protein>
    <submittedName>
        <fullName evidence="1">Uncharacterized protein</fullName>
    </submittedName>
</protein>
<proteinExistence type="predicted"/>
<dbReference type="Proteomes" id="UP000255326">
    <property type="component" value="Unassembled WGS sequence"/>
</dbReference>
<dbReference type="RefSeq" id="WP_114744943.1">
    <property type="nucleotide sequence ID" value="NZ_QQAY01000003.1"/>
</dbReference>
<dbReference type="AlphaFoldDB" id="A0A370GJT5"/>
<name>A0A370GJT5_9BACI</name>
<sequence>MKIQLQDLTVSITGTSRYNGGKYDIARVETLLVTTEPLPTEWSWYVPAGVSVPPEVLAMFDATGITMLPTLAENVLKGTEDVLQQAEAENLEEVKMDAAKLLLRTVLKKSTLTPIPDAPNTYHLSYEHKLYPVKGNPKAFDYKITLPFDGLHLNTSGGRVQVTVLTPIGAQIDQNETKGIDEQKREIAEQVAHLQNSNRFAVNFGYQIDPDFTIRYIYQ</sequence>
<dbReference type="EMBL" id="QQAY01000003">
    <property type="protein sequence ID" value="RDI44052.1"/>
    <property type="molecule type" value="Genomic_DNA"/>
</dbReference>
<keyword evidence="2" id="KW-1185">Reference proteome</keyword>
<comment type="caution">
    <text evidence="1">The sequence shown here is derived from an EMBL/GenBank/DDBJ whole genome shotgun (WGS) entry which is preliminary data.</text>
</comment>
<evidence type="ECO:0000313" key="2">
    <source>
        <dbReference type="Proteomes" id="UP000255326"/>
    </source>
</evidence>
<dbReference type="OrthoDB" id="2922806at2"/>
<reference evidence="1 2" key="1">
    <citation type="submission" date="2018-07" db="EMBL/GenBank/DDBJ databases">
        <title>Genomic Encyclopedia of Type Strains, Phase IV (KMG-IV): sequencing the most valuable type-strain genomes for metagenomic binning, comparative biology and taxonomic classification.</title>
        <authorList>
            <person name="Goeker M."/>
        </authorList>
    </citation>
    <scope>NUCLEOTIDE SEQUENCE [LARGE SCALE GENOMIC DNA]</scope>
    <source>
        <strain evidence="1 2">DSM 25281</strain>
    </source>
</reference>
<evidence type="ECO:0000313" key="1">
    <source>
        <dbReference type="EMBL" id="RDI44052.1"/>
    </source>
</evidence>
<accession>A0A370GJT5</accession>
<organism evidence="1 2">
    <name type="scientific">Falsibacillus pallidus</name>
    <dbReference type="NCBI Taxonomy" id="493781"/>
    <lineage>
        <taxon>Bacteria</taxon>
        <taxon>Bacillati</taxon>
        <taxon>Bacillota</taxon>
        <taxon>Bacilli</taxon>
        <taxon>Bacillales</taxon>
        <taxon>Bacillaceae</taxon>
        <taxon>Falsibacillus</taxon>
    </lineage>
</organism>